<sequence>MMWIQTFSDTSRLNTLCFASPVRLPPPPPRYSRKCCKLDNEEMGWNRDFAGTGHKASKLRQRPGADEVSPESWRQRRKGVVGGSSFLAPDAAQEKRQHGKCDYSLPNVRKSYLFCGLLDCTFLRWQIQGGTMQMRLTASSLCCHPARGRAL</sequence>
<evidence type="ECO:0000313" key="2">
    <source>
        <dbReference type="EMBL" id="CAG09134.1"/>
    </source>
</evidence>
<organism evidence="2">
    <name type="scientific">Tetraodon nigroviridis</name>
    <name type="common">Spotted green pufferfish</name>
    <name type="synonym">Chelonodon nigroviridis</name>
    <dbReference type="NCBI Taxonomy" id="99883"/>
    <lineage>
        <taxon>Eukaryota</taxon>
        <taxon>Metazoa</taxon>
        <taxon>Chordata</taxon>
        <taxon>Craniata</taxon>
        <taxon>Vertebrata</taxon>
        <taxon>Euteleostomi</taxon>
        <taxon>Actinopterygii</taxon>
        <taxon>Neopterygii</taxon>
        <taxon>Teleostei</taxon>
        <taxon>Neoteleostei</taxon>
        <taxon>Acanthomorphata</taxon>
        <taxon>Eupercaria</taxon>
        <taxon>Tetraodontiformes</taxon>
        <taxon>Tetradontoidea</taxon>
        <taxon>Tetraodontidae</taxon>
        <taxon>Tetraodon</taxon>
    </lineage>
</organism>
<evidence type="ECO:0000256" key="1">
    <source>
        <dbReference type="SAM" id="MobiDB-lite"/>
    </source>
</evidence>
<dbReference type="EMBL" id="CAAE01015003">
    <property type="protein sequence ID" value="CAG09134.1"/>
    <property type="molecule type" value="Genomic_DNA"/>
</dbReference>
<dbReference type="KEGG" id="tng:GSTEN00030323G001"/>
<comment type="caution">
    <text evidence="2">The sequence shown here is derived from an EMBL/GenBank/DDBJ whole genome shotgun (WGS) entry which is preliminary data.</text>
</comment>
<reference evidence="2" key="2">
    <citation type="submission" date="2004-02" db="EMBL/GenBank/DDBJ databases">
        <authorList>
            <consortium name="Genoscope"/>
            <consortium name="Whitehead Institute Centre for Genome Research"/>
        </authorList>
    </citation>
    <scope>NUCLEOTIDE SEQUENCE</scope>
</reference>
<gene>
    <name evidence="2" type="ORF">GSTENG00030323001</name>
</gene>
<accession>Q4RR48</accession>
<reference evidence="2" key="1">
    <citation type="journal article" date="2004" name="Nature">
        <title>Genome duplication in the teleost fish Tetraodon nigroviridis reveals the early vertebrate proto-karyotype.</title>
        <authorList>
            <person name="Jaillon O."/>
            <person name="Aury J.-M."/>
            <person name="Brunet F."/>
            <person name="Petit J.-L."/>
            <person name="Stange-Thomann N."/>
            <person name="Mauceli E."/>
            <person name="Bouneau L."/>
            <person name="Fischer C."/>
            <person name="Ozouf-Costaz C."/>
            <person name="Bernot A."/>
            <person name="Nicaud S."/>
            <person name="Jaffe D."/>
            <person name="Fisher S."/>
            <person name="Lutfalla G."/>
            <person name="Dossat C."/>
            <person name="Segurens B."/>
            <person name="Dasilva C."/>
            <person name="Salanoubat M."/>
            <person name="Levy M."/>
            <person name="Boudet N."/>
            <person name="Castellano S."/>
            <person name="Anthouard V."/>
            <person name="Jubin C."/>
            <person name="Castelli V."/>
            <person name="Katinka M."/>
            <person name="Vacherie B."/>
            <person name="Biemont C."/>
            <person name="Skalli Z."/>
            <person name="Cattolico L."/>
            <person name="Poulain J."/>
            <person name="De Berardinis V."/>
            <person name="Cruaud C."/>
            <person name="Duprat S."/>
            <person name="Brottier P."/>
            <person name="Coutanceau J.-P."/>
            <person name="Gouzy J."/>
            <person name="Parra G."/>
            <person name="Lardier G."/>
            <person name="Chapple C."/>
            <person name="McKernan K.J."/>
            <person name="McEwan P."/>
            <person name="Bosak S."/>
            <person name="Kellis M."/>
            <person name="Volff J.-N."/>
            <person name="Guigo R."/>
            <person name="Zody M.C."/>
            <person name="Mesirov J."/>
            <person name="Lindblad-Toh K."/>
            <person name="Birren B."/>
            <person name="Nusbaum C."/>
            <person name="Kahn D."/>
            <person name="Robinson-Rechavi M."/>
            <person name="Laudet V."/>
            <person name="Schachter V."/>
            <person name="Quetier F."/>
            <person name="Saurin W."/>
            <person name="Scarpelli C."/>
            <person name="Wincker P."/>
            <person name="Lander E.S."/>
            <person name="Weissenbach J."/>
            <person name="Roest Crollius H."/>
        </authorList>
    </citation>
    <scope>NUCLEOTIDE SEQUENCE [LARGE SCALE GENOMIC DNA]</scope>
</reference>
<feature type="region of interest" description="Disordered" evidence="1">
    <location>
        <begin position="50"/>
        <end position="91"/>
    </location>
</feature>
<protein>
    <submittedName>
        <fullName evidence="2">(spotted green pufferfish) hypothetical protein</fullName>
    </submittedName>
</protein>
<proteinExistence type="predicted"/>
<name>Q4RR48_TETNG</name>
<dbReference type="AlphaFoldDB" id="Q4RR48"/>